<evidence type="ECO:0000313" key="1">
    <source>
        <dbReference type="EMBL" id="CDY62275.1"/>
    </source>
</evidence>
<accession>A0A078JAC7</accession>
<organism evidence="1 2">
    <name type="scientific">Brassica napus</name>
    <name type="common">Rape</name>
    <dbReference type="NCBI Taxonomy" id="3708"/>
    <lineage>
        <taxon>Eukaryota</taxon>
        <taxon>Viridiplantae</taxon>
        <taxon>Streptophyta</taxon>
        <taxon>Embryophyta</taxon>
        <taxon>Tracheophyta</taxon>
        <taxon>Spermatophyta</taxon>
        <taxon>Magnoliopsida</taxon>
        <taxon>eudicotyledons</taxon>
        <taxon>Gunneridae</taxon>
        <taxon>Pentapetalae</taxon>
        <taxon>rosids</taxon>
        <taxon>malvids</taxon>
        <taxon>Brassicales</taxon>
        <taxon>Brassicaceae</taxon>
        <taxon>Brassiceae</taxon>
        <taxon>Brassica</taxon>
    </lineage>
</organism>
<dbReference type="EMBL" id="LK034124">
    <property type="protein sequence ID" value="CDY62275.1"/>
    <property type="molecule type" value="Genomic_DNA"/>
</dbReference>
<sequence length="252" mass="28446">MFIKISGSIYVVSGKPFRNSDAENVTQVEVGSSNPRWSIRAGLPALGRHGTSRVVCAGWARVVQPALVSVVQPSSPARVREPAVVYPSSTRVDMPLNEWIKSCKFIRYQQDINKMEDSDFGWTGLDKEHDTHVTKEKSRYRYDGMLDTETMTNPTDKTVVHLLKHLKETKENGSSVFDASHYAFFGNHVVEEVELSGLEDEEEDFPLAGIGEDFTFDKEEVIIIYLFHVFLVDRALDLCGITYDLPCLVLRL</sequence>
<dbReference type="Proteomes" id="UP000028999">
    <property type="component" value="Unassembled WGS sequence"/>
</dbReference>
<name>A0A078JAC7_BRANA</name>
<protein>
    <submittedName>
        <fullName evidence="1">BnaC04g55630D protein</fullName>
    </submittedName>
</protein>
<dbReference type="Gramene" id="CDY62275">
    <property type="protein sequence ID" value="CDY62275"/>
    <property type="gene ID" value="GSBRNA2T00036127001"/>
</dbReference>
<reference evidence="1 2" key="1">
    <citation type="journal article" date="2014" name="Science">
        <title>Plant genetics. Early allopolyploid evolution in the post-Neolithic Brassica napus oilseed genome.</title>
        <authorList>
            <person name="Chalhoub B."/>
            <person name="Denoeud F."/>
            <person name="Liu S."/>
            <person name="Parkin I.A."/>
            <person name="Tang H."/>
            <person name="Wang X."/>
            <person name="Chiquet J."/>
            <person name="Belcram H."/>
            <person name="Tong C."/>
            <person name="Samans B."/>
            <person name="Correa M."/>
            <person name="Da Silva C."/>
            <person name="Just J."/>
            <person name="Falentin C."/>
            <person name="Koh C.S."/>
            <person name="Le Clainche I."/>
            <person name="Bernard M."/>
            <person name="Bento P."/>
            <person name="Noel B."/>
            <person name="Labadie K."/>
            <person name="Alberti A."/>
            <person name="Charles M."/>
            <person name="Arnaud D."/>
            <person name="Guo H."/>
            <person name="Daviaud C."/>
            <person name="Alamery S."/>
            <person name="Jabbari K."/>
            <person name="Zhao M."/>
            <person name="Edger P.P."/>
            <person name="Chelaifa H."/>
            <person name="Tack D."/>
            <person name="Lassalle G."/>
            <person name="Mestiri I."/>
            <person name="Schnel N."/>
            <person name="Le Paslier M.C."/>
            <person name="Fan G."/>
            <person name="Renault V."/>
            <person name="Bayer P.E."/>
            <person name="Golicz A.A."/>
            <person name="Manoli S."/>
            <person name="Lee T.H."/>
            <person name="Thi V.H."/>
            <person name="Chalabi S."/>
            <person name="Hu Q."/>
            <person name="Fan C."/>
            <person name="Tollenaere R."/>
            <person name="Lu Y."/>
            <person name="Battail C."/>
            <person name="Shen J."/>
            <person name="Sidebottom C.H."/>
            <person name="Wang X."/>
            <person name="Canaguier A."/>
            <person name="Chauveau A."/>
            <person name="Berard A."/>
            <person name="Deniot G."/>
            <person name="Guan M."/>
            <person name="Liu Z."/>
            <person name="Sun F."/>
            <person name="Lim Y.P."/>
            <person name="Lyons E."/>
            <person name="Town C.D."/>
            <person name="Bancroft I."/>
            <person name="Wang X."/>
            <person name="Meng J."/>
            <person name="Ma J."/>
            <person name="Pires J.C."/>
            <person name="King G.J."/>
            <person name="Brunel D."/>
            <person name="Delourme R."/>
            <person name="Renard M."/>
            <person name="Aury J.M."/>
            <person name="Adams K.L."/>
            <person name="Batley J."/>
            <person name="Snowdon R.J."/>
            <person name="Tost J."/>
            <person name="Edwards D."/>
            <person name="Zhou Y."/>
            <person name="Hua W."/>
            <person name="Sharpe A.G."/>
            <person name="Paterson A.H."/>
            <person name="Guan C."/>
            <person name="Wincker P."/>
        </authorList>
    </citation>
    <scope>NUCLEOTIDE SEQUENCE [LARGE SCALE GENOMIC DNA]</scope>
    <source>
        <strain evidence="2">cv. Darmor-bzh</strain>
    </source>
</reference>
<evidence type="ECO:0000313" key="2">
    <source>
        <dbReference type="Proteomes" id="UP000028999"/>
    </source>
</evidence>
<proteinExistence type="predicted"/>
<dbReference type="AlphaFoldDB" id="A0A078JAC7"/>
<keyword evidence="2" id="KW-1185">Reference proteome</keyword>
<gene>
    <name evidence="1" type="primary">BnaC04g55630D</name>
    <name evidence="1" type="ORF">GSBRNA2T00036127001</name>
</gene>
<dbReference type="PaxDb" id="3708-A0A078JAC7"/>